<evidence type="ECO:0000259" key="7">
    <source>
        <dbReference type="PROSITE" id="PS50011"/>
    </source>
</evidence>
<dbReference type="InterPro" id="IPR011009">
    <property type="entry name" value="Kinase-like_dom_sf"/>
</dbReference>
<dbReference type="InterPro" id="IPR001245">
    <property type="entry name" value="Ser-Thr/Tyr_kinase_cat_dom"/>
</dbReference>
<feature type="region of interest" description="Disordered" evidence="6">
    <location>
        <begin position="224"/>
        <end position="267"/>
    </location>
</feature>
<dbReference type="Pfam" id="PF07714">
    <property type="entry name" value="PK_Tyr_Ser-Thr"/>
    <property type="match status" value="1"/>
</dbReference>
<gene>
    <name evidence="8" type="ORF">C2845_PM06G15760</name>
</gene>
<comment type="catalytic activity">
    <reaction evidence="5">
        <text>L-seryl-[protein] + ATP = O-phospho-L-seryl-[protein] + ADP + H(+)</text>
        <dbReference type="Rhea" id="RHEA:17989"/>
        <dbReference type="Rhea" id="RHEA-COMP:9863"/>
        <dbReference type="Rhea" id="RHEA-COMP:11604"/>
        <dbReference type="ChEBI" id="CHEBI:15378"/>
        <dbReference type="ChEBI" id="CHEBI:29999"/>
        <dbReference type="ChEBI" id="CHEBI:30616"/>
        <dbReference type="ChEBI" id="CHEBI:83421"/>
        <dbReference type="ChEBI" id="CHEBI:456216"/>
        <dbReference type="EC" id="2.7.11.1"/>
    </reaction>
</comment>
<evidence type="ECO:0000256" key="3">
    <source>
        <dbReference type="ARBA" id="ARBA00022777"/>
    </source>
</evidence>
<comment type="caution">
    <text evidence="8">The sequence shown here is derived from an EMBL/GenBank/DDBJ whole genome shotgun (WGS) entry which is preliminary data.</text>
</comment>
<dbReference type="PANTHER" id="PTHR13902">
    <property type="entry name" value="SERINE/THREONINE-PROTEIN KINASE WNK WITH NO LYSINE -RELATED"/>
    <property type="match status" value="1"/>
</dbReference>
<keyword evidence="3 8" id="KW-0418">Kinase</keyword>
<keyword evidence="2" id="KW-0723">Serine/threonine-protein kinase</keyword>
<dbReference type="Proteomes" id="UP000275267">
    <property type="component" value="Unassembled WGS sequence"/>
</dbReference>
<dbReference type="InterPro" id="IPR000719">
    <property type="entry name" value="Prot_kinase_dom"/>
</dbReference>
<dbReference type="PROSITE" id="PS50011">
    <property type="entry name" value="PROTEIN_KINASE_DOM"/>
    <property type="match status" value="1"/>
</dbReference>
<evidence type="ECO:0000256" key="1">
    <source>
        <dbReference type="ARBA" id="ARBA00012513"/>
    </source>
</evidence>
<feature type="compositionally biased region" description="Low complexity" evidence="6">
    <location>
        <begin position="239"/>
        <end position="248"/>
    </location>
</feature>
<keyword evidence="9" id="KW-1185">Reference proteome</keyword>
<feature type="compositionally biased region" description="Low complexity" evidence="6">
    <location>
        <begin position="118"/>
        <end position="130"/>
    </location>
</feature>
<dbReference type="Gene3D" id="1.10.510.10">
    <property type="entry name" value="Transferase(Phosphotransferase) domain 1"/>
    <property type="match status" value="1"/>
</dbReference>
<evidence type="ECO:0000313" key="8">
    <source>
        <dbReference type="EMBL" id="RLM99389.1"/>
    </source>
</evidence>
<evidence type="ECO:0000313" key="9">
    <source>
        <dbReference type="Proteomes" id="UP000275267"/>
    </source>
</evidence>
<dbReference type="EC" id="2.7.11.1" evidence="1"/>
<dbReference type="AlphaFoldDB" id="A0A3L6R960"/>
<feature type="domain" description="Protein kinase" evidence="7">
    <location>
        <begin position="1"/>
        <end position="89"/>
    </location>
</feature>
<organism evidence="8 9">
    <name type="scientific">Panicum miliaceum</name>
    <name type="common">Proso millet</name>
    <name type="synonym">Broomcorn millet</name>
    <dbReference type="NCBI Taxonomy" id="4540"/>
    <lineage>
        <taxon>Eukaryota</taxon>
        <taxon>Viridiplantae</taxon>
        <taxon>Streptophyta</taxon>
        <taxon>Embryophyta</taxon>
        <taxon>Tracheophyta</taxon>
        <taxon>Spermatophyta</taxon>
        <taxon>Magnoliopsida</taxon>
        <taxon>Liliopsida</taxon>
        <taxon>Poales</taxon>
        <taxon>Poaceae</taxon>
        <taxon>PACMAD clade</taxon>
        <taxon>Panicoideae</taxon>
        <taxon>Panicodae</taxon>
        <taxon>Paniceae</taxon>
        <taxon>Panicinae</taxon>
        <taxon>Panicum</taxon>
        <taxon>Panicum sect. Panicum</taxon>
    </lineage>
</organism>
<feature type="region of interest" description="Disordered" evidence="6">
    <location>
        <begin position="108"/>
        <end position="146"/>
    </location>
</feature>
<feature type="region of interest" description="Disordered" evidence="6">
    <location>
        <begin position="395"/>
        <end position="424"/>
    </location>
</feature>
<sequence length="424" mass="47513">MAPEMYDEEYNELVDVYSFGMCMLEMLTMEYPYSECSNPAQIYKKVTTGKLPDAFYRVEDGEARRFIGRCLVAASKRPSAAELLLDPFLLDDHHHVMSTTSCAAVTMAPPPLPPAGPPSSSCSGSDVSSLGDDHQDISEDADDPLVARTTEMTITGKLDAEEDTIFLKVQIADETEVAEEMVKELKIRDRDPSEIAAMIEQEIERLLPGREQQHEYTVYAAHDDDDENEERPPPFHYLSSSPTSSQSSVCGVGPYTSEDFSRPQGSARSKDYGYYYACLSDDNDMSSSGNEDEAQSPRPEVVGGPSGFSKAQPKNTRFVSSLARQLQRQCSMSPHAGRPRRREEEDRHGRRGRMTRNRSMVDMRSQLLHRTLVEELNRRLFFNTVGAVENIGFRAPTTTTSSSSSSTRGRRSKDDKHHQNYVML</sequence>
<dbReference type="OrthoDB" id="4062651at2759"/>
<keyword evidence="3 8" id="KW-0808">Transferase</keyword>
<dbReference type="EMBL" id="PQIB02000009">
    <property type="protein sequence ID" value="RLM99389.1"/>
    <property type="molecule type" value="Genomic_DNA"/>
</dbReference>
<feature type="compositionally biased region" description="Pro residues" evidence="6">
    <location>
        <begin position="108"/>
        <end position="117"/>
    </location>
</feature>
<dbReference type="SUPFAM" id="SSF56112">
    <property type="entry name" value="Protein kinase-like (PK-like)"/>
    <property type="match status" value="1"/>
</dbReference>
<dbReference type="STRING" id="4540.A0A3L6R960"/>
<accession>A0A3L6R960</accession>
<protein>
    <recommendedName>
        <fullName evidence="1">non-specific serine/threonine protein kinase</fullName>
        <ecNumber evidence="1">2.7.11.1</ecNumber>
    </recommendedName>
</protein>
<evidence type="ECO:0000256" key="4">
    <source>
        <dbReference type="ARBA" id="ARBA00047899"/>
    </source>
</evidence>
<evidence type="ECO:0000256" key="6">
    <source>
        <dbReference type="SAM" id="MobiDB-lite"/>
    </source>
</evidence>
<feature type="region of interest" description="Disordered" evidence="6">
    <location>
        <begin position="283"/>
        <end position="359"/>
    </location>
</feature>
<feature type="compositionally biased region" description="Low complexity" evidence="6">
    <location>
        <begin position="397"/>
        <end position="407"/>
    </location>
</feature>
<dbReference type="GO" id="GO:0004674">
    <property type="term" value="F:protein serine/threonine kinase activity"/>
    <property type="evidence" value="ECO:0007669"/>
    <property type="project" value="UniProtKB-KW"/>
</dbReference>
<dbReference type="InterPro" id="IPR050588">
    <property type="entry name" value="WNK_Ser-Thr_kinase"/>
</dbReference>
<evidence type="ECO:0000256" key="5">
    <source>
        <dbReference type="ARBA" id="ARBA00048679"/>
    </source>
</evidence>
<proteinExistence type="predicted"/>
<dbReference type="GO" id="GO:0005524">
    <property type="term" value="F:ATP binding"/>
    <property type="evidence" value="ECO:0007669"/>
    <property type="project" value="InterPro"/>
</dbReference>
<name>A0A3L6R960_PANMI</name>
<reference evidence="9" key="1">
    <citation type="journal article" date="2019" name="Nat. Commun.">
        <title>The genome of broomcorn millet.</title>
        <authorList>
            <person name="Zou C."/>
            <person name="Miki D."/>
            <person name="Li D."/>
            <person name="Tang Q."/>
            <person name="Xiao L."/>
            <person name="Rajput S."/>
            <person name="Deng P."/>
            <person name="Jia W."/>
            <person name="Huang R."/>
            <person name="Zhang M."/>
            <person name="Sun Y."/>
            <person name="Hu J."/>
            <person name="Fu X."/>
            <person name="Schnable P.S."/>
            <person name="Li F."/>
            <person name="Zhang H."/>
            <person name="Feng B."/>
            <person name="Zhu X."/>
            <person name="Liu R."/>
            <person name="Schnable J.C."/>
            <person name="Zhu J.-K."/>
            <person name="Zhang H."/>
        </authorList>
    </citation>
    <scope>NUCLEOTIDE SEQUENCE [LARGE SCALE GENOMIC DNA]</scope>
</reference>
<comment type="catalytic activity">
    <reaction evidence="4">
        <text>L-threonyl-[protein] + ATP = O-phospho-L-threonyl-[protein] + ADP + H(+)</text>
        <dbReference type="Rhea" id="RHEA:46608"/>
        <dbReference type="Rhea" id="RHEA-COMP:11060"/>
        <dbReference type="Rhea" id="RHEA-COMP:11605"/>
        <dbReference type="ChEBI" id="CHEBI:15378"/>
        <dbReference type="ChEBI" id="CHEBI:30013"/>
        <dbReference type="ChEBI" id="CHEBI:30616"/>
        <dbReference type="ChEBI" id="CHEBI:61977"/>
        <dbReference type="ChEBI" id="CHEBI:456216"/>
        <dbReference type="EC" id="2.7.11.1"/>
    </reaction>
</comment>
<evidence type="ECO:0000256" key="2">
    <source>
        <dbReference type="ARBA" id="ARBA00022527"/>
    </source>
</evidence>
<feature type="compositionally biased region" description="Polar residues" evidence="6">
    <location>
        <begin position="312"/>
        <end position="332"/>
    </location>
</feature>